<keyword evidence="2" id="KW-1185">Reference proteome</keyword>
<dbReference type="Proteomes" id="UP001515480">
    <property type="component" value="Unassembled WGS sequence"/>
</dbReference>
<dbReference type="EMBL" id="JBGBPQ010000010">
    <property type="protein sequence ID" value="KAL1518885.1"/>
    <property type="molecule type" value="Genomic_DNA"/>
</dbReference>
<gene>
    <name evidence="1" type="ORF">AB1Y20_003161</name>
</gene>
<evidence type="ECO:0008006" key="3">
    <source>
        <dbReference type="Google" id="ProtNLM"/>
    </source>
</evidence>
<sequence length="92" mass="10136">MLTLQEDLLSSLLAIGGAERAVTLLDIASDQDLLACLAEQSDAAIMGRLACCSKALRRYCMADALWKKFLPWRSAGRNQLRRLGLWAVRGDV</sequence>
<dbReference type="AlphaFoldDB" id="A0AB34JB51"/>
<reference evidence="1 2" key="1">
    <citation type="journal article" date="2024" name="Science">
        <title>Giant polyketide synthase enzymes in the biosynthesis of giant marine polyether toxins.</title>
        <authorList>
            <person name="Fallon T.R."/>
            <person name="Shende V.V."/>
            <person name="Wierzbicki I.H."/>
            <person name="Pendleton A.L."/>
            <person name="Watervoot N.F."/>
            <person name="Auber R.P."/>
            <person name="Gonzalez D.J."/>
            <person name="Wisecaver J.H."/>
            <person name="Moore B.S."/>
        </authorList>
    </citation>
    <scope>NUCLEOTIDE SEQUENCE [LARGE SCALE GENOMIC DNA]</scope>
    <source>
        <strain evidence="1 2">12B1</strain>
    </source>
</reference>
<name>A0AB34JB51_PRYPA</name>
<evidence type="ECO:0000313" key="1">
    <source>
        <dbReference type="EMBL" id="KAL1518885.1"/>
    </source>
</evidence>
<evidence type="ECO:0000313" key="2">
    <source>
        <dbReference type="Proteomes" id="UP001515480"/>
    </source>
</evidence>
<accession>A0AB34JB51</accession>
<protein>
    <recommendedName>
        <fullName evidence="3">F-box domain-containing protein</fullName>
    </recommendedName>
</protein>
<proteinExistence type="predicted"/>
<comment type="caution">
    <text evidence="1">The sequence shown here is derived from an EMBL/GenBank/DDBJ whole genome shotgun (WGS) entry which is preliminary data.</text>
</comment>
<organism evidence="1 2">
    <name type="scientific">Prymnesium parvum</name>
    <name type="common">Toxic golden alga</name>
    <dbReference type="NCBI Taxonomy" id="97485"/>
    <lineage>
        <taxon>Eukaryota</taxon>
        <taxon>Haptista</taxon>
        <taxon>Haptophyta</taxon>
        <taxon>Prymnesiophyceae</taxon>
        <taxon>Prymnesiales</taxon>
        <taxon>Prymnesiaceae</taxon>
        <taxon>Prymnesium</taxon>
    </lineage>
</organism>